<organism evidence="1 2">
    <name type="scientific">Cohnella fermenti</name>
    <dbReference type="NCBI Taxonomy" id="2565925"/>
    <lineage>
        <taxon>Bacteria</taxon>
        <taxon>Bacillati</taxon>
        <taxon>Bacillota</taxon>
        <taxon>Bacilli</taxon>
        <taxon>Bacillales</taxon>
        <taxon>Paenibacillaceae</taxon>
        <taxon>Cohnella</taxon>
    </lineage>
</organism>
<dbReference type="PANTHER" id="PTHR41317:SF1">
    <property type="entry name" value="PD-(D_E)XK NUCLEASE FAMILY TRANSPOSASE"/>
    <property type="match status" value="1"/>
</dbReference>
<sequence length="93" mass="10711">MYSGNRETEPKPFVSLTILNPHIDKNAVDDKQSILDVRAKTEDGKQVNLEIQVSNKHDMAKRSLYYSSKMYEEQLEEGALYMTLQKVISSCRN</sequence>
<name>A0A4S4BII6_9BACL</name>
<dbReference type="Proteomes" id="UP000310636">
    <property type="component" value="Unassembled WGS sequence"/>
</dbReference>
<protein>
    <submittedName>
        <fullName evidence="1">Rpn family recombination-promoting nuclease/putative transposase</fullName>
    </submittedName>
</protein>
<gene>
    <name evidence="1" type="ORF">E6C55_25560</name>
</gene>
<reference evidence="1 2" key="1">
    <citation type="submission" date="2019-04" db="EMBL/GenBank/DDBJ databases">
        <title>Cohnella sp. nov. isolated from preserved vegetables.</title>
        <authorList>
            <person name="Lin S.-Y."/>
            <person name="Hung M.-H."/>
            <person name="Young C.-C."/>
        </authorList>
    </citation>
    <scope>NUCLEOTIDE SEQUENCE [LARGE SCALE GENOMIC DNA]</scope>
    <source>
        <strain evidence="1 2">CC-MHH1044</strain>
    </source>
</reference>
<proteinExistence type="predicted"/>
<comment type="caution">
    <text evidence="1">The sequence shown here is derived from an EMBL/GenBank/DDBJ whole genome shotgun (WGS) entry which is preliminary data.</text>
</comment>
<dbReference type="OrthoDB" id="1097360at2"/>
<evidence type="ECO:0000313" key="2">
    <source>
        <dbReference type="Proteomes" id="UP000310636"/>
    </source>
</evidence>
<evidence type="ECO:0000313" key="1">
    <source>
        <dbReference type="EMBL" id="THF74412.1"/>
    </source>
</evidence>
<dbReference type="Pfam" id="PF12784">
    <property type="entry name" value="PDDEXK_2"/>
    <property type="match status" value="1"/>
</dbReference>
<dbReference type="InterPro" id="IPR010106">
    <property type="entry name" value="RpnA"/>
</dbReference>
<keyword evidence="2" id="KW-1185">Reference proteome</keyword>
<dbReference type="NCBIfam" id="TIGR01784">
    <property type="entry name" value="T_den_put_tspse"/>
    <property type="match status" value="1"/>
</dbReference>
<dbReference type="AlphaFoldDB" id="A0A4S4BII6"/>
<accession>A0A4S4BII6</accession>
<dbReference type="EMBL" id="SSOB01000041">
    <property type="protein sequence ID" value="THF74412.1"/>
    <property type="molecule type" value="Genomic_DNA"/>
</dbReference>
<dbReference type="PANTHER" id="PTHR41317">
    <property type="entry name" value="PD-(D_E)XK NUCLEASE FAMILY TRANSPOSASE"/>
    <property type="match status" value="1"/>
</dbReference>